<evidence type="ECO:0000256" key="2">
    <source>
        <dbReference type="ARBA" id="ARBA00010617"/>
    </source>
</evidence>
<accession>A0ABR4PRI8</accession>
<comment type="cofactor">
    <cofactor evidence="1">
        <name>heme</name>
        <dbReference type="ChEBI" id="CHEBI:30413"/>
    </cofactor>
</comment>
<keyword evidence="7" id="KW-0812">Transmembrane</keyword>
<keyword evidence="6" id="KW-0503">Monooxygenase</keyword>
<dbReference type="InterPro" id="IPR036396">
    <property type="entry name" value="Cyt_P450_sf"/>
</dbReference>
<evidence type="ECO:0000256" key="5">
    <source>
        <dbReference type="ARBA" id="ARBA00023004"/>
    </source>
</evidence>
<dbReference type="InterPro" id="IPR001128">
    <property type="entry name" value="Cyt_P450"/>
</dbReference>
<name>A0ABR4PRI8_9HELO</name>
<evidence type="ECO:0000256" key="3">
    <source>
        <dbReference type="ARBA" id="ARBA00022617"/>
    </source>
</evidence>
<dbReference type="InterPro" id="IPR050121">
    <property type="entry name" value="Cytochrome_P450_monoxygenase"/>
</dbReference>
<dbReference type="PANTHER" id="PTHR24305:SF210">
    <property type="entry name" value="CYTOCHROME P450 MONOOXYGENASE ASQL-RELATED"/>
    <property type="match status" value="1"/>
</dbReference>
<dbReference type="CDD" id="cd11058">
    <property type="entry name" value="CYP60B-like"/>
    <property type="match status" value="1"/>
</dbReference>
<dbReference type="PRINTS" id="PR00385">
    <property type="entry name" value="P450"/>
</dbReference>
<keyword evidence="4 6" id="KW-0479">Metal-binding</keyword>
<keyword evidence="5 6" id="KW-0408">Iron</keyword>
<keyword evidence="6" id="KW-0560">Oxidoreductase</keyword>
<dbReference type="PRINTS" id="PR00463">
    <property type="entry name" value="EP450I"/>
</dbReference>
<comment type="similarity">
    <text evidence="2 6">Belongs to the cytochrome P450 family.</text>
</comment>
<dbReference type="InterPro" id="IPR002401">
    <property type="entry name" value="Cyt_P450_E_grp-I"/>
</dbReference>
<gene>
    <name evidence="8" type="ORF">PVAG01_02775</name>
</gene>
<keyword evidence="9" id="KW-1185">Reference proteome</keyword>
<proteinExistence type="inferred from homology"/>
<dbReference type="Gene3D" id="1.10.630.10">
    <property type="entry name" value="Cytochrome P450"/>
    <property type="match status" value="1"/>
</dbReference>
<reference evidence="8 9" key="1">
    <citation type="submission" date="2024-06" db="EMBL/GenBank/DDBJ databases">
        <title>Complete genome of Phlyctema vagabunda strain 19-DSS-EL-015.</title>
        <authorList>
            <person name="Fiorenzani C."/>
        </authorList>
    </citation>
    <scope>NUCLEOTIDE SEQUENCE [LARGE SCALE GENOMIC DNA]</scope>
    <source>
        <strain evidence="8 9">19-DSS-EL-015</strain>
    </source>
</reference>
<evidence type="ECO:0000313" key="8">
    <source>
        <dbReference type="EMBL" id="KAL3425984.1"/>
    </source>
</evidence>
<evidence type="ECO:0000313" key="9">
    <source>
        <dbReference type="Proteomes" id="UP001629113"/>
    </source>
</evidence>
<dbReference type="EMBL" id="JBFCZG010000002">
    <property type="protein sequence ID" value="KAL3425984.1"/>
    <property type="molecule type" value="Genomic_DNA"/>
</dbReference>
<dbReference type="Pfam" id="PF00067">
    <property type="entry name" value="p450"/>
    <property type="match status" value="1"/>
</dbReference>
<keyword evidence="7" id="KW-1133">Transmembrane helix</keyword>
<evidence type="ECO:0000256" key="7">
    <source>
        <dbReference type="SAM" id="Phobius"/>
    </source>
</evidence>
<keyword evidence="7" id="KW-0472">Membrane</keyword>
<evidence type="ECO:0000256" key="4">
    <source>
        <dbReference type="ARBA" id="ARBA00022723"/>
    </source>
</evidence>
<dbReference type="PANTHER" id="PTHR24305">
    <property type="entry name" value="CYTOCHROME P450"/>
    <property type="match status" value="1"/>
</dbReference>
<protein>
    <submittedName>
        <fullName evidence="8">Cytochrome P450</fullName>
    </submittedName>
</protein>
<keyword evidence="3 6" id="KW-0349">Heme</keyword>
<dbReference type="Proteomes" id="UP001629113">
    <property type="component" value="Unassembled WGS sequence"/>
</dbReference>
<organism evidence="8 9">
    <name type="scientific">Phlyctema vagabunda</name>
    <dbReference type="NCBI Taxonomy" id="108571"/>
    <lineage>
        <taxon>Eukaryota</taxon>
        <taxon>Fungi</taxon>
        <taxon>Dikarya</taxon>
        <taxon>Ascomycota</taxon>
        <taxon>Pezizomycotina</taxon>
        <taxon>Leotiomycetes</taxon>
        <taxon>Helotiales</taxon>
        <taxon>Dermateaceae</taxon>
        <taxon>Phlyctema</taxon>
    </lineage>
</organism>
<sequence>MVFSRYISMMLNGLIILTITALLYRVFIVSYRIWIHPLRRYRGPKIWAASRLPYAYHSFNGTINYQLERLHNKYGPVVRITPNELSYTNAEAWDDIYTRSPHGKAPLKKSRNFAEPENGVRGLLTAPDEKSHGRMRRVLSPGFSEKAVRDQEPIISIYFDQLMQRLKENCGKPVDMQKWFSFFAFDVIGDLTFGESFKALETSKEHPWISTFTNDQRTNVLMALSFRFTPLDQILLKLIPESMREKQRAHKAFGVAGLRERLSYKKPRQDFLVNVQKTIDTPQGFSMAEMEDTIPILVIAGAETTSTALAGAVYYLATNPAAYKKLTAEIRGAFKSEEEINMVSVNNLSYELAVLNETLRILPPAPSTLPRITPREGSMICGHFVPGNTIVGVNYWSAFHSPSNFRDPYRFVPERWLTPEQDEMAERYQNDQKKVAQPFSVGPRNCLGRVLAYAEMKVVLARLIWNFDLQLREEPQAWSTSMKHWIIYAKLPLWMDLKPVVRE</sequence>
<dbReference type="SUPFAM" id="SSF48264">
    <property type="entry name" value="Cytochrome P450"/>
    <property type="match status" value="1"/>
</dbReference>
<feature type="transmembrane region" description="Helical" evidence="7">
    <location>
        <begin position="6"/>
        <end position="35"/>
    </location>
</feature>
<dbReference type="PROSITE" id="PS00086">
    <property type="entry name" value="CYTOCHROME_P450"/>
    <property type="match status" value="1"/>
</dbReference>
<evidence type="ECO:0000256" key="1">
    <source>
        <dbReference type="ARBA" id="ARBA00001971"/>
    </source>
</evidence>
<comment type="caution">
    <text evidence="8">The sequence shown here is derived from an EMBL/GenBank/DDBJ whole genome shotgun (WGS) entry which is preliminary data.</text>
</comment>
<evidence type="ECO:0000256" key="6">
    <source>
        <dbReference type="RuleBase" id="RU000461"/>
    </source>
</evidence>
<dbReference type="InterPro" id="IPR017972">
    <property type="entry name" value="Cyt_P450_CS"/>
</dbReference>